<sequence length="185" mass="21785">MRNKNYQSFEPFKTYQSIKLSTLIQDIHQAGRNLYTSSEHTSNFDSSLPCLKKGEQRKFVNRIYQSYQMEKKAVQQGLLTPQHLNKYLQPRKKHFDLKKQINFLKKTKFQTCIQKLRAANIILNGQKSQQGKNEIIQETLESKKGQQHDIEFIQKMNECQLQQRMGKLLKLKSSPFLFSNQITEG</sequence>
<dbReference type="AlphaFoldDB" id="A0A8S1JYS7"/>
<comment type="caution">
    <text evidence="1">The sequence shown here is derived from an EMBL/GenBank/DDBJ whole genome shotgun (WGS) entry which is preliminary data.</text>
</comment>
<reference evidence="1" key="1">
    <citation type="submission" date="2021-01" db="EMBL/GenBank/DDBJ databases">
        <authorList>
            <consortium name="Genoscope - CEA"/>
            <person name="William W."/>
        </authorList>
    </citation>
    <scope>NUCLEOTIDE SEQUENCE</scope>
</reference>
<accession>A0A8S1JYS7</accession>
<gene>
    <name evidence="1" type="ORF">PPRIM_AZ9-3.1.T0120234</name>
</gene>
<organism evidence="1 2">
    <name type="scientific">Paramecium primaurelia</name>
    <dbReference type="NCBI Taxonomy" id="5886"/>
    <lineage>
        <taxon>Eukaryota</taxon>
        <taxon>Sar</taxon>
        <taxon>Alveolata</taxon>
        <taxon>Ciliophora</taxon>
        <taxon>Intramacronucleata</taxon>
        <taxon>Oligohymenophorea</taxon>
        <taxon>Peniculida</taxon>
        <taxon>Parameciidae</taxon>
        <taxon>Paramecium</taxon>
    </lineage>
</organism>
<dbReference type="Proteomes" id="UP000688137">
    <property type="component" value="Unassembled WGS sequence"/>
</dbReference>
<evidence type="ECO:0000313" key="2">
    <source>
        <dbReference type="Proteomes" id="UP000688137"/>
    </source>
</evidence>
<keyword evidence="2" id="KW-1185">Reference proteome</keyword>
<evidence type="ECO:0000313" key="1">
    <source>
        <dbReference type="EMBL" id="CAD8047923.1"/>
    </source>
</evidence>
<dbReference type="OMA" id="MRNKNYQ"/>
<protein>
    <submittedName>
        <fullName evidence="1">Uncharacterized protein</fullName>
    </submittedName>
</protein>
<dbReference type="EMBL" id="CAJJDM010000009">
    <property type="protein sequence ID" value="CAD8047923.1"/>
    <property type="molecule type" value="Genomic_DNA"/>
</dbReference>
<proteinExistence type="predicted"/>
<name>A0A8S1JYS7_PARPR</name>